<organism evidence="2 3">
    <name type="scientific">Brytella acorum</name>
    <dbReference type="NCBI Taxonomy" id="2959299"/>
    <lineage>
        <taxon>Bacteria</taxon>
        <taxon>Pseudomonadati</taxon>
        <taxon>Pseudomonadota</taxon>
        <taxon>Alphaproteobacteria</taxon>
        <taxon>Acetobacterales</taxon>
        <taxon>Acetobacteraceae</taxon>
        <taxon>Brytella</taxon>
    </lineage>
</organism>
<keyword evidence="3" id="KW-1185">Reference proteome</keyword>
<evidence type="ECO:0000256" key="1">
    <source>
        <dbReference type="SAM" id="Phobius"/>
    </source>
</evidence>
<proteinExistence type="predicted"/>
<reference evidence="2" key="1">
    <citation type="submission" date="2023-03" db="EMBL/GenBank/DDBJ databases">
        <authorList>
            <person name="Cleenwerck I."/>
        </authorList>
    </citation>
    <scope>NUCLEOTIDE SEQUENCE</scope>
    <source>
        <strain evidence="2">LMG 32879</strain>
    </source>
</reference>
<feature type="transmembrane region" description="Helical" evidence="1">
    <location>
        <begin position="74"/>
        <end position="95"/>
    </location>
</feature>
<keyword evidence="1" id="KW-1133">Transmembrane helix</keyword>
<accession>A0AA35UIV1</accession>
<dbReference type="AlphaFoldDB" id="A0AA35UIV1"/>
<dbReference type="RefSeq" id="WP_289843956.1">
    <property type="nucleotide sequence ID" value="NZ_CATKSH010000047.1"/>
</dbReference>
<gene>
    <name evidence="2" type="ORF">LMG32879_003188</name>
</gene>
<dbReference type="EMBL" id="CATKSH010000047">
    <property type="protein sequence ID" value="CAI9122327.1"/>
    <property type="molecule type" value="Genomic_DNA"/>
</dbReference>
<evidence type="ECO:0000313" key="3">
    <source>
        <dbReference type="Proteomes" id="UP001176960"/>
    </source>
</evidence>
<comment type="caution">
    <text evidence="2">The sequence shown here is derived from an EMBL/GenBank/DDBJ whole genome shotgun (WGS) entry which is preliminary data.</text>
</comment>
<sequence>MSIKIMFDYALRHDTYVNSVRDQVALLLAASCTMLKMQFLETKKISYRLIKLSMVVAFWSPLRRYAQCPPYNQAYHFSVFSFLVVHFILCGKAFALPIGYTGSLLSPAGALYRAGSLNVEPYLIYADQTGIYDSNGKKKSGDLMEIASNHTLIKYAVFRTLSLRTVVSSGVEITNGKRVSGWQINDLPLEGIWRFHTGQNDQLVPDGNLFLGVSIPCGQTRHLTPLESAFGSGQYEFRTGLTFQRVYFSRRTSSIRLREWFALRQPIGSSRKDISSSLPQLSRVKTFAYGEAGISAEISAGPRWLVSIDFAGYLSAGSLAYDRTSNIDSRKLTAGYRYLQAAPALEYNMSNRLGIICGMPVTLFERNTRGAITGECAFNAAI</sequence>
<name>A0AA35UIV1_9PROT</name>
<dbReference type="Proteomes" id="UP001176960">
    <property type="component" value="Unassembled WGS sequence"/>
</dbReference>
<keyword evidence="1" id="KW-0812">Transmembrane</keyword>
<protein>
    <submittedName>
        <fullName evidence="2">Uncharacterized protein</fullName>
    </submittedName>
</protein>
<keyword evidence="1" id="KW-0472">Membrane</keyword>
<evidence type="ECO:0000313" key="2">
    <source>
        <dbReference type="EMBL" id="CAI9122327.1"/>
    </source>
</evidence>